<name>A0A5A7Q307_STRAF</name>
<keyword evidence="1" id="KW-0689">Ribosomal protein</keyword>
<dbReference type="GO" id="GO:0005840">
    <property type="term" value="C:ribosome"/>
    <property type="evidence" value="ECO:0007669"/>
    <property type="project" value="UniProtKB-KW"/>
</dbReference>
<evidence type="ECO:0000313" key="1">
    <source>
        <dbReference type="EMBL" id="GER39500.1"/>
    </source>
</evidence>
<keyword evidence="2" id="KW-1185">Reference proteome</keyword>
<gene>
    <name evidence="1" type="ORF">STAS_16131</name>
</gene>
<dbReference type="AlphaFoldDB" id="A0A5A7Q307"/>
<comment type="caution">
    <text evidence="1">The sequence shown here is derived from an EMBL/GenBank/DDBJ whole genome shotgun (WGS) entry which is preliminary data.</text>
</comment>
<reference evidence="2" key="1">
    <citation type="journal article" date="2019" name="Curr. Biol.">
        <title>Genome Sequence of Striga asiatica Provides Insight into the Evolution of Plant Parasitism.</title>
        <authorList>
            <person name="Yoshida S."/>
            <person name="Kim S."/>
            <person name="Wafula E.K."/>
            <person name="Tanskanen J."/>
            <person name="Kim Y.M."/>
            <person name="Honaas L."/>
            <person name="Yang Z."/>
            <person name="Spallek T."/>
            <person name="Conn C.E."/>
            <person name="Ichihashi Y."/>
            <person name="Cheong K."/>
            <person name="Cui S."/>
            <person name="Der J.P."/>
            <person name="Gundlach H."/>
            <person name="Jiao Y."/>
            <person name="Hori C."/>
            <person name="Ishida J.K."/>
            <person name="Kasahara H."/>
            <person name="Kiba T."/>
            <person name="Kim M.S."/>
            <person name="Koo N."/>
            <person name="Laohavisit A."/>
            <person name="Lee Y.H."/>
            <person name="Lumba S."/>
            <person name="McCourt P."/>
            <person name="Mortimer J.C."/>
            <person name="Mutuku J.M."/>
            <person name="Nomura T."/>
            <person name="Sasaki-Sekimoto Y."/>
            <person name="Seto Y."/>
            <person name="Wang Y."/>
            <person name="Wakatake T."/>
            <person name="Sakakibara H."/>
            <person name="Demura T."/>
            <person name="Yamaguchi S."/>
            <person name="Yoneyama K."/>
            <person name="Manabe R.I."/>
            <person name="Nelson D.C."/>
            <person name="Schulman A.H."/>
            <person name="Timko M.P."/>
            <person name="dePamphilis C.W."/>
            <person name="Choi D."/>
            <person name="Shirasu K."/>
        </authorList>
    </citation>
    <scope>NUCLEOTIDE SEQUENCE [LARGE SCALE GENOMIC DNA]</scope>
    <source>
        <strain evidence="2">cv. UVA1</strain>
    </source>
</reference>
<organism evidence="1 2">
    <name type="scientific">Striga asiatica</name>
    <name type="common">Asiatic witchweed</name>
    <name type="synonym">Buchnera asiatica</name>
    <dbReference type="NCBI Taxonomy" id="4170"/>
    <lineage>
        <taxon>Eukaryota</taxon>
        <taxon>Viridiplantae</taxon>
        <taxon>Streptophyta</taxon>
        <taxon>Embryophyta</taxon>
        <taxon>Tracheophyta</taxon>
        <taxon>Spermatophyta</taxon>
        <taxon>Magnoliopsida</taxon>
        <taxon>eudicotyledons</taxon>
        <taxon>Gunneridae</taxon>
        <taxon>Pentapetalae</taxon>
        <taxon>asterids</taxon>
        <taxon>lamiids</taxon>
        <taxon>Lamiales</taxon>
        <taxon>Orobanchaceae</taxon>
        <taxon>Buchnereae</taxon>
        <taxon>Striga</taxon>
    </lineage>
</organism>
<dbReference type="EMBL" id="BKCP01005683">
    <property type="protein sequence ID" value="GER39500.1"/>
    <property type="molecule type" value="Genomic_DNA"/>
</dbReference>
<sequence length="148" mass="16499">MEPKNPAPASSEEIVRTGPKLSFMAASERRTMKKKSTKYLIRSPMNSVDDQGQHLGRDGISDSVATEIKGAAKVKIRFPLSNFTSSYSLDNNGRSRTDVVIGKEAMDVCMHDRTSFAAIIEMEDELAQYRKSSDAPQLEEFIPKKKNL</sequence>
<dbReference type="Proteomes" id="UP000325081">
    <property type="component" value="Unassembled WGS sequence"/>
</dbReference>
<evidence type="ECO:0000313" key="2">
    <source>
        <dbReference type="Proteomes" id="UP000325081"/>
    </source>
</evidence>
<proteinExistence type="predicted"/>
<protein>
    <submittedName>
        <fullName evidence="1">50S ribosomal protein L20</fullName>
    </submittedName>
</protein>
<accession>A0A5A7Q307</accession>
<keyword evidence="1" id="KW-0687">Ribonucleoprotein</keyword>